<accession>A0A1F7SJI3</accession>
<evidence type="ECO:0000259" key="1">
    <source>
        <dbReference type="Pfam" id="PF00456"/>
    </source>
</evidence>
<comment type="caution">
    <text evidence="2">The sequence shown here is derived from an EMBL/GenBank/DDBJ whole genome shotgun (WGS) entry which is preliminary data.</text>
</comment>
<dbReference type="InterPro" id="IPR029061">
    <property type="entry name" value="THDP-binding"/>
</dbReference>
<protein>
    <recommendedName>
        <fullName evidence="1">Transketolase N-terminal domain-containing protein</fullName>
    </recommendedName>
</protein>
<evidence type="ECO:0000313" key="2">
    <source>
        <dbReference type="EMBL" id="OGL53940.1"/>
    </source>
</evidence>
<dbReference type="PANTHER" id="PTHR47514">
    <property type="entry name" value="TRANSKETOLASE N-TERMINAL SECTION-RELATED"/>
    <property type="match status" value="1"/>
</dbReference>
<dbReference type="STRING" id="1817883.A3G31_00885"/>
<reference evidence="2 3" key="1">
    <citation type="journal article" date="2016" name="Nat. Commun.">
        <title>Thousands of microbial genomes shed light on interconnected biogeochemical processes in an aquifer system.</title>
        <authorList>
            <person name="Anantharaman K."/>
            <person name="Brown C.T."/>
            <person name="Hug L.A."/>
            <person name="Sharon I."/>
            <person name="Castelle C.J."/>
            <person name="Probst A.J."/>
            <person name="Thomas B.C."/>
            <person name="Singh A."/>
            <person name="Wilkins M.J."/>
            <person name="Karaoz U."/>
            <person name="Brodie E.L."/>
            <person name="Williams K.H."/>
            <person name="Hubbard S.S."/>
            <person name="Banfield J.F."/>
        </authorList>
    </citation>
    <scope>NUCLEOTIDE SEQUENCE [LARGE SCALE GENOMIC DNA]</scope>
</reference>
<evidence type="ECO:0000313" key="3">
    <source>
        <dbReference type="Proteomes" id="UP000178082"/>
    </source>
</evidence>
<name>A0A1F7SJI3_9BACT</name>
<dbReference type="PANTHER" id="PTHR47514:SF2">
    <property type="entry name" value="TRANSKETOLASE"/>
    <property type="match status" value="1"/>
</dbReference>
<proteinExistence type="predicted"/>
<gene>
    <name evidence="2" type="ORF">A3G31_00885</name>
</gene>
<dbReference type="CDD" id="cd02012">
    <property type="entry name" value="TPP_TK"/>
    <property type="match status" value="1"/>
</dbReference>
<sequence length="257" mass="28451">MHEEYRKRIVEMVRKGKDGHIPSAFSIVDIIAILYKNYLRFDPENPDWEDRDYFILSKGHGCLALYVVLKSCGFITEDDLNMFCKPGGILGEHPDCTKIPGIEASTGSLGHGFPFAVGIVLGLRIRGKSNRVFVLVGDGECHEGTIWEAANVANNLQLGNLCVMVDWNGSAAQLMPRDDFPSKWKAFGWTTIVIDGHSEAEIKSALSNINFCVNGAPIVIIAKTIKGKGVPMLEGHGIWHHKIPNEDEYKIIMEALS</sequence>
<dbReference type="InterPro" id="IPR005474">
    <property type="entry name" value="Transketolase_N"/>
</dbReference>
<dbReference type="Pfam" id="PF00456">
    <property type="entry name" value="Transketolase_N"/>
    <property type="match status" value="1"/>
</dbReference>
<dbReference type="AlphaFoldDB" id="A0A1F7SJI3"/>
<dbReference type="SUPFAM" id="SSF52518">
    <property type="entry name" value="Thiamin diphosphate-binding fold (THDP-binding)"/>
    <property type="match status" value="1"/>
</dbReference>
<dbReference type="Gene3D" id="3.40.50.970">
    <property type="match status" value="1"/>
</dbReference>
<feature type="domain" description="Transketolase N-terminal" evidence="1">
    <location>
        <begin position="6"/>
        <end position="250"/>
    </location>
</feature>
<dbReference type="Proteomes" id="UP000178082">
    <property type="component" value="Unassembled WGS sequence"/>
</dbReference>
<organism evidence="2 3">
    <name type="scientific">Candidatus Schekmanbacteria bacterium RIFCSPLOWO2_12_FULL_38_15</name>
    <dbReference type="NCBI Taxonomy" id="1817883"/>
    <lineage>
        <taxon>Bacteria</taxon>
        <taxon>Candidatus Schekmaniibacteriota</taxon>
    </lineage>
</organism>
<dbReference type="EMBL" id="MGDI01000019">
    <property type="protein sequence ID" value="OGL53940.1"/>
    <property type="molecule type" value="Genomic_DNA"/>
</dbReference>